<comment type="similarity">
    <text evidence="1">Belongs to the IMPACT family.</text>
</comment>
<dbReference type="Proteomes" id="UP000515913">
    <property type="component" value="Chromosome"/>
</dbReference>
<name>A0A7G9GX12_9FUSO</name>
<dbReference type="PANTHER" id="PTHR16301:SF20">
    <property type="entry name" value="IMPACT FAMILY MEMBER YIGZ"/>
    <property type="match status" value="1"/>
</dbReference>
<reference evidence="3 4" key="1">
    <citation type="submission" date="2020-08" db="EMBL/GenBank/DDBJ databases">
        <authorList>
            <person name="Liu C."/>
            <person name="Sun Q."/>
        </authorList>
    </citation>
    <scope>NUCLEOTIDE SEQUENCE [LARGE SCALE GENOMIC DNA]</scope>
    <source>
        <strain evidence="3 4">NSJ-57</strain>
    </source>
</reference>
<dbReference type="InterPro" id="IPR036956">
    <property type="entry name" value="Impact_N_sf"/>
</dbReference>
<dbReference type="InterPro" id="IPR001498">
    <property type="entry name" value="Impact_N"/>
</dbReference>
<keyword evidence="4" id="KW-1185">Reference proteome</keyword>
<dbReference type="AlphaFoldDB" id="A0A7G9GX12"/>
<dbReference type="Pfam" id="PF01205">
    <property type="entry name" value="Impact_N"/>
    <property type="match status" value="1"/>
</dbReference>
<dbReference type="GO" id="GO:0006446">
    <property type="term" value="P:regulation of translational initiation"/>
    <property type="evidence" value="ECO:0007669"/>
    <property type="project" value="TreeGrafter"/>
</dbReference>
<protein>
    <submittedName>
        <fullName evidence="3">YigZ family protein</fullName>
    </submittedName>
</protein>
<evidence type="ECO:0000313" key="3">
    <source>
        <dbReference type="EMBL" id="QNM15344.1"/>
    </source>
</evidence>
<accession>A0A7G9GX12</accession>
<dbReference type="PANTHER" id="PTHR16301">
    <property type="entry name" value="IMPACT-RELATED"/>
    <property type="match status" value="1"/>
</dbReference>
<dbReference type="InterPro" id="IPR023582">
    <property type="entry name" value="Impact"/>
</dbReference>
<dbReference type="InterPro" id="IPR020568">
    <property type="entry name" value="Ribosomal_Su5_D2-typ_SF"/>
</dbReference>
<organism evidence="3 4">
    <name type="scientific">Fusobacterium hominis</name>
    <dbReference type="NCBI Taxonomy" id="2764326"/>
    <lineage>
        <taxon>Bacteria</taxon>
        <taxon>Fusobacteriati</taxon>
        <taxon>Fusobacteriota</taxon>
        <taxon>Fusobacteriia</taxon>
        <taxon>Fusobacteriales</taxon>
        <taxon>Fusobacteriaceae</taxon>
        <taxon>Fusobacterium</taxon>
    </lineage>
</organism>
<dbReference type="Gene3D" id="3.30.230.30">
    <property type="entry name" value="Impact, N-terminal domain"/>
    <property type="match status" value="1"/>
</dbReference>
<dbReference type="GO" id="GO:0005737">
    <property type="term" value="C:cytoplasm"/>
    <property type="evidence" value="ECO:0007669"/>
    <property type="project" value="TreeGrafter"/>
</dbReference>
<evidence type="ECO:0000259" key="2">
    <source>
        <dbReference type="Pfam" id="PF01205"/>
    </source>
</evidence>
<dbReference type="RefSeq" id="WP_187422908.1">
    <property type="nucleotide sequence ID" value="NZ_CP060637.1"/>
</dbReference>
<dbReference type="SUPFAM" id="SSF54211">
    <property type="entry name" value="Ribosomal protein S5 domain 2-like"/>
    <property type="match status" value="1"/>
</dbReference>
<evidence type="ECO:0000256" key="1">
    <source>
        <dbReference type="ARBA" id="ARBA00007665"/>
    </source>
</evidence>
<feature type="domain" description="Impact N-terminal" evidence="2">
    <location>
        <begin position="15"/>
        <end position="121"/>
    </location>
</feature>
<proteinExistence type="inferred from homology"/>
<evidence type="ECO:0000313" key="4">
    <source>
        <dbReference type="Proteomes" id="UP000515913"/>
    </source>
</evidence>
<sequence length="191" mass="21559">MNTIKKETIIEFEERKSKFIGYAKPISNKKEAESFIQQIKSKHPDATHNCSAYKVIDNGQEYFKTDDDGEPSGTAGKPMGDIITYMEVSNLVVVATRYFGGIKLGAGGLVRNYAKTAKLAIQDAGIEEYIEKKIYLVDFNYDKIGEIENIIGISGEYIEKGYNDRVTYKIKTDENTYNTLKNIKDVIIIDL</sequence>
<dbReference type="KEGG" id="fho:H9Q81_00450"/>
<dbReference type="EMBL" id="CP060637">
    <property type="protein sequence ID" value="QNM15344.1"/>
    <property type="molecule type" value="Genomic_DNA"/>
</dbReference>
<gene>
    <name evidence="3" type="ORF">H9Q81_00450</name>
</gene>